<dbReference type="Proteomes" id="UP000675781">
    <property type="component" value="Unassembled WGS sequence"/>
</dbReference>
<name>A0A941EVQ5_9ACTN</name>
<feature type="domain" description="IrrE N-terminal-like" evidence="1">
    <location>
        <begin position="15"/>
        <end position="148"/>
    </location>
</feature>
<sequence length="155" mass="17636">MERLPVAVDDLARLLGIVVVRRRFEDADVSGMLFRGEREVIGVNEVHHRVRQRFTIAHELGHHVLHPGRELILDAPVRVNFRDRTSSMATDREEIEANAFAAALLMPEPMIRAELDRLPEEIRRDVDLTIKVLADRFEVSIAALGFRLINLGLTS</sequence>
<gene>
    <name evidence="2" type="ORF">KDL01_31365</name>
</gene>
<dbReference type="Gene3D" id="1.10.10.2910">
    <property type="match status" value="1"/>
</dbReference>
<dbReference type="EMBL" id="JAGSOG010000233">
    <property type="protein sequence ID" value="MBR7837816.1"/>
    <property type="molecule type" value="Genomic_DNA"/>
</dbReference>
<dbReference type="RefSeq" id="WP_212532279.1">
    <property type="nucleotide sequence ID" value="NZ_JAGSOG010000233.1"/>
</dbReference>
<dbReference type="PANTHER" id="PTHR43236:SF2">
    <property type="entry name" value="BLL0069 PROTEIN"/>
    <property type="match status" value="1"/>
</dbReference>
<accession>A0A941EVQ5</accession>
<dbReference type="InterPro" id="IPR052345">
    <property type="entry name" value="Rad_response_metalloprotease"/>
</dbReference>
<dbReference type="InterPro" id="IPR010359">
    <property type="entry name" value="IrrE_HExxH"/>
</dbReference>
<organism evidence="2 3">
    <name type="scientific">Actinospica durhamensis</name>
    <dbReference type="NCBI Taxonomy" id="1508375"/>
    <lineage>
        <taxon>Bacteria</taxon>
        <taxon>Bacillati</taxon>
        <taxon>Actinomycetota</taxon>
        <taxon>Actinomycetes</taxon>
        <taxon>Catenulisporales</taxon>
        <taxon>Actinospicaceae</taxon>
        <taxon>Actinospica</taxon>
    </lineage>
</organism>
<comment type="caution">
    <text evidence="2">The sequence shown here is derived from an EMBL/GenBank/DDBJ whole genome shotgun (WGS) entry which is preliminary data.</text>
</comment>
<protein>
    <submittedName>
        <fullName evidence="2">ImmA/IrrE family metallo-endopeptidase</fullName>
    </submittedName>
</protein>
<dbReference type="AlphaFoldDB" id="A0A941EVQ5"/>
<dbReference type="PANTHER" id="PTHR43236">
    <property type="entry name" value="ANTITOXIN HIGA1"/>
    <property type="match status" value="1"/>
</dbReference>
<evidence type="ECO:0000313" key="2">
    <source>
        <dbReference type="EMBL" id="MBR7837816.1"/>
    </source>
</evidence>
<dbReference type="Pfam" id="PF06114">
    <property type="entry name" value="Peptidase_M78"/>
    <property type="match status" value="1"/>
</dbReference>
<keyword evidence="3" id="KW-1185">Reference proteome</keyword>
<reference evidence="2" key="1">
    <citation type="submission" date="2021-04" db="EMBL/GenBank/DDBJ databases">
        <title>Genome based classification of Actinospica acidithermotolerans sp. nov., an actinobacterium isolated from an Indonesian hot spring.</title>
        <authorList>
            <person name="Kusuma A.B."/>
            <person name="Putra K.E."/>
            <person name="Nafisah S."/>
            <person name="Loh J."/>
            <person name="Nouioui I."/>
            <person name="Goodfellow M."/>
        </authorList>
    </citation>
    <scope>NUCLEOTIDE SEQUENCE</scope>
    <source>
        <strain evidence="2">CSCA 57</strain>
    </source>
</reference>
<proteinExistence type="predicted"/>
<evidence type="ECO:0000259" key="1">
    <source>
        <dbReference type="Pfam" id="PF06114"/>
    </source>
</evidence>
<evidence type="ECO:0000313" key="3">
    <source>
        <dbReference type="Proteomes" id="UP000675781"/>
    </source>
</evidence>